<protein>
    <submittedName>
        <fullName evidence="1">Uncharacterized protein</fullName>
    </submittedName>
</protein>
<dbReference type="AlphaFoldDB" id="A0A9Q1KGG2"/>
<dbReference type="EMBL" id="JAKOGI010000126">
    <property type="protein sequence ID" value="KAJ8443090.1"/>
    <property type="molecule type" value="Genomic_DNA"/>
</dbReference>
<comment type="caution">
    <text evidence="1">The sequence shown here is derived from an EMBL/GenBank/DDBJ whole genome shotgun (WGS) entry which is preliminary data.</text>
</comment>
<accession>A0A9Q1KGG2</accession>
<reference evidence="1" key="1">
    <citation type="submission" date="2022-04" db="EMBL/GenBank/DDBJ databases">
        <title>Carnegiea gigantea Genome sequencing and assembly v2.</title>
        <authorList>
            <person name="Copetti D."/>
            <person name="Sanderson M.J."/>
            <person name="Burquez A."/>
            <person name="Wojciechowski M.F."/>
        </authorList>
    </citation>
    <scope>NUCLEOTIDE SEQUENCE</scope>
    <source>
        <strain evidence="1">SGP5-SGP5p</strain>
        <tissue evidence="1">Aerial part</tissue>
    </source>
</reference>
<organism evidence="1 2">
    <name type="scientific">Carnegiea gigantea</name>
    <dbReference type="NCBI Taxonomy" id="171969"/>
    <lineage>
        <taxon>Eukaryota</taxon>
        <taxon>Viridiplantae</taxon>
        <taxon>Streptophyta</taxon>
        <taxon>Embryophyta</taxon>
        <taxon>Tracheophyta</taxon>
        <taxon>Spermatophyta</taxon>
        <taxon>Magnoliopsida</taxon>
        <taxon>eudicotyledons</taxon>
        <taxon>Gunneridae</taxon>
        <taxon>Pentapetalae</taxon>
        <taxon>Caryophyllales</taxon>
        <taxon>Cactineae</taxon>
        <taxon>Cactaceae</taxon>
        <taxon>Cactoideae</taxon>
        <taxon>Echinocereeae</taxon>
        <taxon>Carnegiea</taxon>
    </lineage>
</organism>
<keyword evidence="2" id="KW-1185">Reference proteome</keyword>
<evidence type="ECO:0000313" key="2">
    <source>
        <dbReference type="Proteomes" id="UP001153076"/>
    </source>
</evidence>
<dbReference type="Proteomes" id="UP001153076">
    <property type="component" value="Unassembled WGS sequence"/>
</dbReference>
<proteinExistence type="predicted"/>
<gene>
    <name evidence="1" type="ORF">Cgig2_030858</name>
</gene>
<evidence type="ECO:0000313" key="1">
    <source>
        <dbReference type="EMBL" id="KAJ8443090.1"/>
    </source>
</evidence>
<sequence>MGSEIRGQIPCVHLNPTHLAHPRQVYLELTSYTIAHPTGASGSYIGEEDIRGLIHDALVYNLFNSDDQHAMVEMGDTHENIGDSGTEDFDNGILYCRSAKMFRFRKSLDKHVLQQPCDQNANHIQPHSQQHCLVVDDQGKVLRMQKMLMKDVYRLLADGERILVHVDDLFQPIKAAGGLCTRMPYTSEMDKVILDKLGSKYRSVKYRYKNKLLKKAKIKLKTAREENGVYIKDEEKNYSQEQLFEALDLENARDLVAKKTMELGISGPIDTAAESEIHNAVWKELMGGETP</sequence>
<name>A0A9Q1KGG2_9CARY</name>